<reference evidence="11" key="2">
    <citation type="submission" date="2015-01" db="EMBL/GenBank/DDBJ databases">
        <title>Evolutionary Origins and Diversification of the Mycorrhizal Mutualists.</title>
        <authorList>
            <consortium name="DOE Joint Genome Institute"/>
            <consortium name="Mycorrhizal Genomics Consortium"/>
            <person name="Kohler A."/>
            <person name="Kuo A."/>
            <person name="Nagy L.G."/>
            <person name="Floudas D."/>
            <person name="Copeland A."/>
            <person name="Barry K.W."/>
            <person name="Cichocki N."/>
            <person name="Veneault-Fourrey C."/>
            <person name="LaButti K."/>
            <person name="Lindquist E.A."/>
            <person name="Lipzen A."/>
            <person name="Lundell T."/>
            <person name="Morin E."/>
            <person name="Murat C."/>
            <person name="Riley R."/>
            <person name="Ohm R."/>
            <person name="Sun H."/>
            <person name="Tunlid A."/>
            <person name="Henrissat B."/>
            <person name="Grigoriev I.V."/>
            <person name="Hibbett D.S."/>
            <person name="Martin F."/>
        </authorList>
    </citation>
    <scope>NUCLEOTIDE SEQUENCE [LARGE SCALE GENOMIC DNA]</scope>
    <source>
        <strain evidence="11">MAFF 305830</strain>
    </source>
</reference>
<dbReference type="GO" id="GO:0005634">
    <property type="term" value="C:nucleus"/>
    <property type="evidence" value="ECO:0007669"/>
    <property type="project" value="UniProtKB-SubCell"/>
</dbReference>
<reference evidence="10 11" key="1">
    <citation type="submission" date="2014-04" db="EMBL/GenBank/DDBJ databases">
        <authorList>
            <consortium name="DOE Joint Genome Institute"/>
            <person name="Kuo A."/>
            <person name="Zuccaro A."/>
            <person name="Kohler A."/>
            <person name="Nagy L.G."/>
            <person name="Floudas D."/>
            <person name="Copeland A."/>
            <person name="Barry K.W."/>
            <person name="Cichocki N."/>
            <person name="Veneault-Fourrey C."/>
            <person name="LaButti K."/>
            <person name="Lindquist E.A."/>
            <person name="Lipzen A."/>
            <person name="Lundell T."/>
            <person name="Morin E."/>
            <person name="Murat C."/>
            <person name="Sun H."/>
            <person name="Tunlid A."/>
            <person name="Henrissat B."/>
            <person name="Grigoriev I.V."/>
            <person name="Hibbett D.S."/>
            <person name="Martin F."/>
            <person name="Nordberg H.P."/>
            <person name="Cantor M.N."/>
            <person name="Hua S.X."/>
        </authorList>
    </citation>
    <scope>NUCLEOTIDE SEQUENCE [LARGE SCALE GENOMIC DNA]</scope>
    <source>
        <strain evidence="10 11">MAFF 305830</strain>
    </source>
</reference>
<evidence type="ECO:0000256" key="7">
    <source>
        <dbReference type="ARBA" id="ARBA00062171"/>
    </source>
</evidence>
<comment type="subunit">
    <text evidence="7">Homotrimer. Homotrimerization increases the affinity of HSF1 to DNA. Interacts with transcriptional coregulator SSA1 on chromatin.</text>
</comment>
<dbReference type="InterPro" id="IPR036390">
    <property type="entry name" value="WH_DNA-bd_sf"/>
</dbReference>
<comment type="subcellular location">
    <subcellularLocation>
        <location evidence="1">Nucleus</location>
    </subcellularLocation>
</comment>
<dbReference type="PANTHER" id="PTHR10015">
    <property type="entry name" value="HEAT SHOCK TRANSCRIPTION FACTOR"/>
    <property type="match status" value="1"/>
</dbReference>
<dbReference type="Proteomes" id="UP000054097">
    <property type="component" value="Unassembled WGS sequence"/>
</dbReference>
<dbReference type="HOGENOM" id="CLU_144565_1_2_1"/>
<evidence type="ECO:0000256" key="5">
    <source>
        <dbReference type="ARBA" id="ARBA00023163"/>
    </source>
</evidence>
<dbReference type="PRINTS" id="PR00056">
    <property type="entry name" value="HSFDOMAIN"/>
</dbReference>
<name>A0A0C3BPW7_SERVB</name>
<dbReference type="FunFam" id="1.10.10.10:FF:000027">
    <property type="entry name" value="Heat shock transcription factor 1"/>
    <property type="match status" value="1"/>
</dbReference>
<keyword evidence="6" id="KW-0539">Nucleus</keyword>
<evidence type="ECO:0000256" key="1">
    <source>
        <dbReference type="ARBA" id="ARBA00004123"/>
    </source>
</evidence>
<dbReference type="EMBL" id="KN824277">
    <property type="protein sequence ID" value="KIM34104.1"/>
    <property type="molecule type" value="Genomic_DNA"/>
</dbReference>
<protein>
    <recommendedName>
        <fullName evidence="9">HSF-type DNA-binding domain-containing protein</fullName>
    </recommendedName>
</protein>
<keyword evidence="11" id="KW-1185">Reference proteome</keyword>
<sequence length="94" mass="11068">MISDPKAAGFIWWTELGTSFVVSSAGEFSRSILGQHFKHNNFSSFVRQLNMYGFHKINRTPRNQRVQPDAQQWEFSHPKFLRGRQDLLDDIKRK</sequence>
<dbReference type="STRING" id="933852.A0A0C3BPW7"/>
<feature type="domain" description="HSF-type DNA-binding" evidence="9">
    <location>
        <begin position="33"/>
        <end position="57"/>
    </location>
</feature>
<keyword evidence="5" id="KW-0804">Transcription</keyword>
<dbReference type="SUPFAM" id="SSF46785">
    <property type="entry name" value="Winged helix' DNA-binding domain"/>
    <property type="match status" value="1"/>
</dbReference>
<keyword evidence="4" id="KW-0238">DNA-binding</keyword>
<evidence type="ECO:0000256" key="3">
    <source>
        <dbReference type="ARBA" id="ARBA00023015"/>
    </source>
</evidence>
<dbReference type="SMART" id="SM00415">
    <property type="entry name" value="HSF"/>
    <property type="match status" value="1"/>
</dbReference>
<dbReference type="InterPro" id="IPR036388">
    <property type="entry name" value="WH-like_DNA-bd_sf"/>
</dbReference>
<organism evidence="10 11">
    <name type="scientific">Serendipita vermifera MAFF 305830</name>
    <dbReference type="NCBI Taxonomy" id="933852"/>
    <lineage>
        <taxon>Eukaryota</taxon>
        <taxon>Fungi</taxon>
        <taxon>Dikarya</taxon>
        <taxon>Basidiomycota</taxon>
        <taxon>Agaricomycotina</taxon>
        <taxon>Agaricomycetes</taxon>
        <taxon>Sebacinales</taxon>
        <taxon>Serendipitaceae</taxon>
        <taxon>Serendipita</taxon>
    </lineage>
</organism>
<keyword evidence="3" id="KW-0805">Transcription regulation</keyword>
<dbReference type="InterPro" id="IPR000232">
    <property type="entry name" value="HSF_DNA-bd"/>
</dbReference>
<gene>
    <name evidence="10" type="ORF">M408DRAFT_38378</name>
</gene>
<dbReference type="GO" id="GO:0043565">
    <property type="term" value="F:sequence-specific DNA binding"/>
    <property type="evidence" value="ECO:0007669"/>
    <property type="project" value="InterPro"/>
</dbReference>
<evidence type="ECO:0000256" key="8">
    <source>
        <dbReference type="RuleBase" id="RU004020"/>
    </source>
</evidence>
<proteinExistence type="inferred from homology"/>
<dbReference type="Gene3D" id="1.10.10.10">
    <property type="entry name" value="Winged helix-like DNA-binding domain superfamily/Winged helix DNA-binding domain"/>
    <property type="match status" value="1"/>
</dbReference>
<feature type="non-terminal residue" evidence="10">
    <location>
        <position position="94"/>
    </location>
</feature>
<evidence type="ECO:0000256" key="4">
    <source>
        <dbReference type="ARBA" id="ARBA00023125"/>
    </source>
</evidence>
<dbReference type="PANTHER" id="PTHR10015:SF427">
    <property type="entry name" value="HEAT SHOCK FACTOR PROTEIN"/>
    <property type="match status" value="1"/>
</dbReference>
<accession>A0A0C3BPW7</accession>
<dbReference type="PROSITE" id="PS00434">
    <property type="entry name" value="HSF_DOMAIN"/>
    <property type="match status" value="1"/>
</dbReference>
<dbReference type="Pfam" id="PF00447">
    <property type="entry name" value="HSF_DNA-bind"/>
    <property type="match status" value="1"/>
</dbReference>
<evidence type="ECO:0000259" key="9">
    <source>
        <dbReference type="PROSITE" id="PS00434"/>
    </source>
</evidence>
<evidence type="ECO:0000256" key="2">
    <source>
        <dbReference type="ARBA" id="ARBA00006403"/>
    </source>
</evidence>
<comment type="similarity">
    <text evidence="2 8">Belongs to the HSF family.</text>
</comment>
<dbReference type="GO" id="GO:0003700">
    <property type="term" value="F:DNA-binding transcription factor activity"/>
    <property type="evidence" value="ECO:0007669"/>
    <property type="project" value="InterPro"/>
</dbReference>
<dbReference type="AlphaFoldDB" id="A0A0C3BPW7"/>
<evidence type="ECO:0000313" key="10">
    <source>
        <dbReference type="EMBL" id="KIM34104.1"/>
    </source>
</evidence>
<evidence type="ECO:0000256" key="6">
    <source>
        <dbReference type="ARBA" id="ARBA00023242"/>
    </source>
</evidence>
<evidence type="ECO:0000313" key="11">
    <source>
        <dbReference type="Proteomes" id="UP000054097"/>
    </source>
</evidence>
<dbReference type="OrthoDB" id="60033at2759"/>